<comment type="caution">
    <text evidence="18">The sequence shown here is derived from an EMBL/GenBank/DDBJ whole genome shotgun (WGS) entry which is preliminary data.</text>
</comment>
<evidence type="ECO:0000256" key="10">
    <source>
        <dbReference type="ARBA" id="ARBA00022741"/>
    </source>
</evidence>
<evidence type="ECO:0000256" key="13">
    <source>
        <dbReference type="ARBA" id="ARBA00022958"/>
    </source>
</evidence>
<organism evidence="18 19">
    <name type="scientific">Operophtera brumata</name>
    <name type="common">Winter moth</name>
    <name type="synonym">Phalaena brumata</name>
    <dbReference type="NCBI Taxonomy" id="104452"/>
    <lineage>
        <taxon>Eukaryota</taxon>
        <taxon>Metazoa</taxon>
        <taxon>Ecdysozoa</taxon>
        <taxon>Arthropoda</taxon>
        <taxon>Hexapoda</taxon>
        <taxon>Insecta</taxon>
        <taxon>Pterygota</taxon>
        <taxon>Neoptera</taxon>
        <taxon>Endopterygota</taxon>
        <taxon>Lepidoptera</taxon>
        <taxon>Glossata</taxon>
        <taxon>Ditrysia</taxon>
        <taxon>Geometroidea</taxon>
        <taxon>Geometridae</taxon>
        <taxon>Larentiinae</taxon>
        <taxon>Operophtera</taxon>
    </lineage>
</organism>
<dbReference type="InterPro" id="IPR002133">
    <property type="entry name" value="S-AdoMet_synthetase"/>
</dbReference>
<proteinExistence type="inferred from homology"/>
<feature type="domain" description="S-adenosylmethionine synthetase central" evidence="16">
    <location>
        <begin position="170"/>
        <end position="291"/>
    </location>
</feature>
<keyword evidence="6" id="KW-0963">Cytoplasm</keyword>
<keyword evidence="7" id="KW-0554">One-carbon metabolism</keyword>
<dbReference type="Pfam" id="PF02772">
    <property type="entry name" value="S-AdoMet_synt_M"/>
    <property type="match status" value="1"/>
</dbReference>
<dbReference type="Pfam" id="PF02773">
    <property type="entry name" value="S-AdoMet_synt_C"/>
    <property type="match status" value="4"/>
</dbReference>
<dbReference type="EC" id="2.5.1.6" evidence="5"/>
<feature type="domain" description="S-adenosylmethionine synthetase C-terminal" evidence="17">
    <location>
        <begin position="381"/>
        <end position="407"/>
    </location>
</feature>
<gene>
    <name evidence="18" type="ORF">OBRU01_02708</name>
</gene>
<dbReference type="InterPro" id="IPR022631">
    <property type="entry name" value="ADOMET_SYNTHASE_CS"/>
</dbReference>
<comment type="similarity">
    <text evidence="4">Belongs to the AdoMet synthase family.</text>
</comment>
<reference evidence="18 19" key="1">
    <citation type="journal article" date="2015" name="Genome Biol. Evol.">
        <title>The genome of winter moth (Operophtera brumata) provides a genomic perspective on sexual dimorphism and phenology.</title>
        <authorList>
            <person name="Derks M.F."/>
            <person name="Smit S."/>
            <person name="Salis L."/>
            <person name="Schijlen E."/>
            <person name="Bossers A."/>
            <person name="Mateman C."/>
            <person name="Pijl A.S."/>
            <person name="de Ridder D."/>
            <person name="Groenen M.A."/>
            <person name="Visser M.E."/>
            <person name="Megens H.J."/>
        </authorList>
    </citation>
    <scope>NUCLEOTIDE SEQUENCE [LARGE SCALE GENOMIC DNA]</scope>
    <source>
        <strain evidence="18">WM2013NL</strain>
        <tissue evidence="18">Head and thorax</tissue>
    </source>
</reference>
<evidence type="ECO:0000256" key="1">
    <source>
        <dbReference type="ARBA" id="ARBA00001946"/>
    </source>
</evidence>
<dbReference type="Proteomes" id="UP000037510">
    <property type="component" value="Unassembled WGS sequence"/>
</dbReference>
<dbReference type="InterPro" id="IPR022628">
    <property type="entry name" value="S-AdoMet_synt_N"/>
</dbReference>
<dbReference type="InterPro" id="IPR022630">
    <property type="entry name" value="S-AdoMet_synt_C"/>
</dbReference>
<keyword evidence="9" id="KW-0479">Metal-binding</keyword>
<evidence type="ECO:0000256" key="8">
    <source>
        <dbReference type="ARBA" id="ARBA00022679"/>
    </source>
</evidence>
<dbReference type="PROSITE" id="PS00377">
    <property type="entry name" value="ADOMET_SYNTHASE_2"/>
    <property type="match status" value="1"/>
</dbReference>
<feature type="domain" description="S-adenosylmethionine synthetase N-terminal" evidence="15">
    <location>
        <begin position="26"/>
        <end position="123"/>
    </location>
</feature>
<keyword evidence="12" id="KW-0460">Magnesium</keyword>
<dbReference type="FunFam" id="3.30.300.10:FF:000011">
    <property type="entry name" value="S-adenosylmethionine synthase"/>
    <property type="match status" value="1"/>
</dbReference>
<dbReference type="GO" id="GO:0004478">
    <property type="term" value="F:methionine adenosyltransferase activity"/>
    <property type="evidence" value="ECO:0007669"/>
    <property type="project" value="UniProtKB-EC"/>
</dbReference>
<dbReference type="FunFam" id="3.30.300.10:FF:000001">
    <property type="entry name" value="S-adenosylmethionine synthase"/>
    <property type="match status" value="1"/>
</dbReference>
<comment type="cofactor">
    <cofactor evidence="2">
        <name>K(+)</name>
        <dbReference type="ChEBI" id="CHEBI:29103"/>
    </cofactor>
</comment>
<keyword evidence="8" id="KW-0808">Transferase</keyword>
<evidence type="ECO:0000313" key="18">
    <source>
        <dbReference type="EMBL" id="KOB76482.1"/>
    </source>
</evidence>
<feature type="domain" description="S-adenosylmethionine synthetase C-terminal" evidence="17">
    <location>
        <begin position="293"/>
        <end position="353"/>
    </location>
</feature>
<evidence type="ECO:0000256" key="14">
    <source>
        <dbReference type="ARBA" id="ARBA00048344"/>
    </source>
</evidence>
<evidence type="ECO:0000259" key="16">
    <source>
        <dbReference type="Pfam" id="PF02772"/>
    </source>
</evidence>
<feature type="domain" description="S-adenosylmethionine synthetase C-terminal" evidence="17">
    <location>
        <begin position="354"/>
        <end position="380"/>
    </location>
</feature>
<dbReference type="SUPFAM" id="SSF55973">
    <property type="entry name" value="S-adenosylmethionine synthetase"/>
    <property type="match status" value="5"/>
</dbReference>
<evidence type="ECO:0000256" key="5">
    <source>
        <dbReference type="ARBA" id="ARBA00012828"/>
    </source>
</evidence>
<keyword evidence="13" id="KW-0630">Potassium</keyword>
<dbReference type="GO" id="GO:0005524">
    <property type="term" value="F:ATP binding"/>
    <property type="evidence" value="ECO:0007669"/>
    <property type="project" value="UniProtKB-KW"/>
</dbReference>
<dbReference type="Pfam" id="PF00438">
    <property type="entry name" value="S-AdoMet_synt_N"/>
    <property type="match status" value="1"/>
</dbReference>
<dbReference type="PANTHER" id="PTHR11964">
    <property type="entry name" value="S-ADENOSYLMETHIONINE SYNTHETASE"/>
    <property type="match status" value="1"/>
</dbReference>
<dbReference type="EMBL" id="JTDY01000607">
    <property type="protein sequence ID" value="KOB76482.1"/>
    <property type="molecule type" value="Genomic_DNA"/>
</dbReference>
<name>A0A0L7LM10_OPEBR</name>
<dbReference type="InterPro" id="IPR022629">
    <property type="entry name" value="S-AdoMet_synt_central"/>
</dbReference>
<comment type="cofactor">
    <cofactor evidence="1">
        <name>Mg(2+)</name>
        <dbReference type="ChEBI" id="CHEBI:18420"/>
    </cofactor>
</comment>
<keyword evidence="10" id="KW-0547">Nucleotide-binding</keyword>
<evidence type="ECO:0000256" key="9">
    <source>
        <dbReference type="ARBA" id="ARBA00022723"/>
    </source>
</evidence>
<dbReference type="UniPathway" id="UPA00315">
    <property type="reaction ID" value="UER00080"/>
</dbReference>
<keyword evidence="11" id="KW-0067">ATP-binding</keyword>
<dbReference type="FunFam" id="3.30.300.10:FF:000003">
    <property type="entry name" value="S-adenosylmethionine synthase"/>
    <property type="match status" value="1"/>
</dbReference>
<evidence type="ECO:0000259" key="15">
    <source>
        <dbReference type="Pfam" id="PF00438"/>
    </source>
</evidence>
<comment type="catalytic activity">
    <reaction evidence="14">
        <text>L-methionine + ATP + H2O = S-adenosyl-L-methionine + phosphate + diphosphate</text>
        <dbReference type="Rhea" id="RHEA:21080"/>
        <dbReference type="ChEBI" id="CHEBI:15377"/>
        <dbReference type="ChEBI" id="CHEBI:30616"/>
        <dbReference type="ChEBI" id="CHEBI:33019"/>
        <dbReference type="ChEBI" id="CHEBI:43474"/>
        <dbReference type="ChEBI" id="CHEBI:57844"/>
        <dbReference type="ChEBI" id="CHEBI:59789"/>
        <dbReference type="EC" id="2.5.1.6"/>
    </reaction>
</comment>
<dbReference type="GO" id="GO:0046872">
    <property type="term" value="F:metal ion binding"/>
    <property type="evidence" value="ECO:0007669"/>
    <property type="project" value="UniProtKB-KW"/>
</dbReference>
<feature type="domain" description="S-adenosylmethionine synthetase C-terminal" evidence="17">
    <location>
        <begin position="408"/>
        <end position="438"/>
    </location>
</feature>
<sequence>MPETSKMNGYAKTNGHSYEMEDGSMFLFTSESVGEGHPDKMCDQISDAILDAHLKQDPNAKVACETVTKTGMVLLCGEITSKANVDYQKVVRDTVKHIGYDDSSKGFDWRTLNLLLAIEEQSPDIANGVYEDREEIDIGAGDQTCSVMLALDQQSPDIAAGVHENRIDEEVGAGDQGLMFGYATDETQECMPLTVVLAHRLNQKIAELRRNGEFWWARPDSKTQVTCEYLFAGGATVPQRVHTVVVSLQHSEKIALETLRDEIRERVIKEVIPAQYMTDKTVIHINPCGNFIIGGPQIIVDTYGGWGAHGGGAFSGKDFTKVDRSAAYAARWVAKSLVKAGLCRRCMVQVTHSLYAARWVAKSLVKAGLCRRCMVQVTHSLYAARWVAKSLVQAGLCRRCMVQVTHSLYAARWVAKSLVKAGLCRRCMVQVTHSLYAARWVANPYHCISFLDQVAYAIGVAEPLSITVELNLRAPIYQRTSTYGHFGREGFPWESPKPLVLE</sequence>
<evidence type="ECO:0000256" key="2">
    <source>
        <dbReference type="ARBA" id="ARBA00001958"/>
    </source>
</evidence>
<dbReference type="AlphaFoldDB" id="A0A0L7LM10"/>
<accession>A0A0L7LM10</accession>
<evidence type="ECO:0000256" key="3">
    <source>
        <dbReference type="ARBA" id="ARBA00005224"/>
    </source>
</evidence>
<evidence type="ECO:0000256" key="6">
    <source>
        <dbReference type="ARBA" id="ARBA00022490"/>
    </source>
</evidence>
<dbReference type="GO" id="GO:0006730">
    <property type="term" value="P:one-carbon metabolic process"/>
    <property type="evidence" value="ECO:0007669"/>
    <property type="project" value="UniProtKB-KW"/>
</dbReference>
<comment type="pathway">
    <text evidence="3">Amino-acid biosynthesis; S-adenosyl-L-methionine biosynthesis; S-adenosyl-L-methionine from L-methionine: step 1/1.</text>
</comment>
<dbReference type="GO" id="GO:0006556">
    <property type="term" value="P:S-adenosylmethionine biosynthetic process"/>
    <property type="evidence" value="ECO:0007669"/>
    <property type="project" value="UniProtKB-UniPathway"/>
</dbReference>
<dbReference type="PROSITE" id="PS00376">
    <property type="entry name" value="ADOMET_SYNTHASE_1"/>
    <property type="match status" value="1"/>
</dbReference>
<protein>
    <recommendedName>
        <fullName evidence="5">methionine adenosyltransferase</fullName>
        <ecNumber evidence="5">2.5.1.6</ecNumber>
    </recommendedName>
</protein>
<dbReference type="CDD" id="cd18079">
    <property type="entry name" value="S-AdoMet_synt"/>
    <property type="match status" value="1"/>
</dbReference>
<dbReference type="InterPro" id="IPR022636">
    <property type="entry name" value="S-AdoMet_synthetase_sfam"/>
</dbReference>
<dbReference type="Gene3D" id="3.30.300.10">
    <property type="match status" value="8"/>
</dbReference>
<evidence type="ECO:0000256" key="7">
    <source>
        <dbReference type="ARBA" id="ARBA00022563"/>
    </source>
</evidence>
<evidence type="ECO:0000256" key="12">
    <source>
        <dbReference type="ARBA" id="ARBA00022842"/>
    </source>
</evidence>
<evidence type="ECO:0000256" key="4">
    <source>
        <dbReference type="ARBA" id="ARBA00009685"/>
    </source>
</evidence>
<evidence type="ECO:0000313" key="19">
    <source>
        <dbReference type="Proteomes" id="UP000037510"/>
    </source>
</evidence>
<keyword evidence="19" id="KW-1185">Reference proteome</keyword>
<evidence type="ECO:0000259" key="17">
    <source>
        <dbReference type="Pfam" id="PF02773"/>
    </source>
</evidence>
<dbReference type="STRING" id="104452.A0A0L7LM10"/>
<evidence type="ECO:0000256" key="11">
    <source>
        <dbReference type="ARBA" id="ARBA00022840"/>
    </source>
</evidence>